<organism evidence="8 9">
    <name type="scientific">Streptosporangium nondiastaticum</name>
    <dbReference type="NCBI Taxonomy" id="35764"/>
    <lineage>
        <taxon>Bacteria</taxon>
        <taxon>Bacillati</taxon>
        <taxon>Actinomycetota</taxon>
        <taxon>Actinomycetes</taxon>
        <taxon>Streptosporangiales</taxon>
        <taxon>Streptosporangiaceae</taxon>
        <taxon>Streptosporangium</taxon>
    </lineage>
</organism>
<dbReference type="PANTHER" id="PTHR46696:SF1">
    <property type="entry name" value="CYTOCHROME P450 YJIB-RELATED"/>
    <property type="match status" value="1"/>
</dbReference>
<keyword evidence="4 7" id="KW-0560">Oxidoreductase</keyword>
<dbReference type="EMBL" id="PXWG01000008">
    <property type="protein sequence ID" value="PSJ29656.1"/>
    <property type="molecule type" value="Genomic_DNA"/>
</dbReference>
<dbReference type="FunFam" id="1.10.630.10:FF:000018">
    <property type="entry name" value="Cytochrome P450 monooxygenase"/>
    <property type="match status" value="1"/>
</dbReference>
<dbReference type="PANTHER" id="PTHR46696">
    <property type="entry name" value="P450, PUTATIVE (EUROFUNG)-RELATED"/>
    <property type="match status" value="1"/>
</dbReference>
<dbReference type="OrthoDB" id="4133219at2"/>
<comment type="similarity">
    <text evidence="1 7">Belongs to the cytochrome P450 family.</text>
</comment>
<dbReference type="AlphaFoldDB" id="A0A9X7JTY8"/>
<dbReference type="GO" id="GO:0004497">
    <property type="term" value="F:monooxygenase activity"/>
    <property type="evidence" value="ECO:0007669"/>
    <property type="project" value="UniProtKB-KW"/>
</dbReference>
<dbReference type="PRINTS" id="PR00385">
    <property type="entry name" value="P450"/>
</dbReference>
<dbReference type="GO" id="GO:0005506">
    <property type="term" value="F:iron ion binding"/>
    <property type="evidence" value="ECO:0007669"/>
    <property type="project" value="InterPro"/>
</dbReference>
<dbReference type="PROSITE" id="PS00086">
    <property type="entry name" value="CYTOCHROME_P450"/>
    <property type="match status" value="1"/>
</dbReference>
<dbReference type="InterPro" id="IPR036396">
    <property type="entry name" value="Cyt_P450_sf"/>
</dbReference>
<protein>
    <submittedName>
        <fullName evidence="8">Cytochrome P450</fullName>
    </submittedName>
</protein>
<keyword evidence="3 7" id="KW-0479">Metal-binding</keyword>
<dbReference type="Pfam" id="PF00067">
    <property type="entry name" value="p450"/>
    <property type="match status" value="1"/>
</dbReference>
<evidence type="ECO:0000256" key="2">
    <source>
        <dbReference type="ARBA" id="ARBA00022617"/>
    </source>
</evidence>
<dbReference type="SUPFAM" id="SSF48264">
    <property type="entry name" value="Cytochrome P450"/>
    <property type="match status" value="1"/>
</dbReference>
<evidence type="ECO:0000256" key="4">
    <source>
        <dbReference type="ARBA" id="ARBA00023002"/>
    </source>
</evidence>
<reference evidence="8 9" key="1">
    <citation type="submission" date="2018-03" db="EMBL/GenBank/DDBJ databases">
        <title>Chitinolytic properties of Streptosporangium nondiastaticum TBG75A20.</title>
        <authorList>
            <person name="Gayathri V."/>
            <person name="Shiburaj S."/>
        </authorList>
    </citation>
    <scope>NUCLEOTIDE SEQUENCE [LARGE SCALE GENOMIC DNA]</scope>
    <source>
        <strain evidence="8 9">TBG75A20</strain>
    </source>
</reference>
<dbReference type="Gene3D" id="1.10.630.10">
    <property type="entry name" value="Cytochrome P450"/>
    <property type="match status" value="1"/>
</dbReference>
<dbReference type="InterPro" id="IPR017972">
    <property type="entry name" value="Cyt_P450_CS"/>
</dbReference>
<evidence type="ECO:0000256" key="1">
    <source>
        <dbReference type="ARBA" id="ARBA00010617"/>
    </source>
</evidence>
<dbReference type="InterPro" id="IPR001128">
    <property type="entry name" value="Cyt_P450"/>
</dbReference>
<evidence type="ECO:0000313" key="8">
    <source>
        <dbReference type="EMBL" id="PSJ29656.1"/>
    </source>
</evidence>
<dbReference type="Proteomes" id="UP000242427">
    <property type="component" value="Unassembled WGS sequence"/>
</dbReference>
<dbReference type="GO" id="GO:0020037">
    <property type="term" value="F:heme binding"/>
    <property type="evidence" value="ECO:0007669"/>
    <property type="project" value="InterPro"/>
</dbReference>
<keyword evidence="9" id="KW-1185">Reference proteome</keyword>
<evidence type="ECO:0000313" key="9">
    <source>
        <dbReference type="Proteomes" id="UP000242427"/>
    </source>
</evidence>
<evidence type="ECO:0000256" key="5">
    <source>
        <dbReference type="ARBA" id="ARBA00023004"/>
    </source>
</evidence>
<evidence type="ECO:0000256" key="3">
    <source>
        <dbReference type="ARBA" id="ARBA00022723"/>
    </source>
</evidence>
<accession>A0A9X7JTY8</accession>
<evidence type="ECO:0000256" key="7">
    <source>
        <dbReference type="RuleBase" id="RU000461"/>
    </source>
</evidence>
<name>A0A9X7JTY8_9ACTN</name>
<evidence type="ECO:0000256" key="6">
    <source>
        <dbReference type="ARBA" id="ARBA00023033"/>
    </source>
</evidence>
<dbReference type="PRINTS" id="PR00359">
    <property type="entry name" value="BP450"/>
</dbReference>
<dbReference type="GO" id="GO:0016705">
    <property type="term" value="F:oxidoreductase activity, acting on paired donors, with incorporation or reduction of molecular oxygen"/>
    <property type="evidence" value="ECO:0007669"/>
    <property type="project" value="InterPro"/>
</dbReference>
<dbReference type="InterPro" id="IPR002397">
    <property type="entry name" value="Cyt_P450_B"/>
</dbReference>
<gene>
    <name evidence="8" type="ORF">B7P34_06250</name>
</gene>
<keyword evidence="6 7" id="KW-0503">Monooxygenase</keyword>
<keyword evidence="2 7" id="KW-0349">Heme</keyword>
<sequence>MKFNSPVQQTGTELVTELLTNPAAQADPYSTYQRMHAFGPAITGPDGELVIIGYRLADGALRDTRLPKQVGEMLVRMGYTNWRERPSLRLFFTSLGHLNPPEHTRLRRLVAGAFNARRVAALRPAVEQTVADALDRLSGECCFVDEFAYPVPVTVIGELLGIPSADRPMFQTLVRDWTGVVNAQDPATVEKADSAAVVIRDYLDDMAAHRRAHPRDDLISALVAPADGNPGLSAEEVTVMAGLLWAAGFETTTGLLANGLVALLDHPDQADRLRSEDGLVGPAVEELLRFDTPLQFLFARTAAEDMVVAGQPIAAGQRTMLVLGAANRDPEVFDEPDRLRLDRNGESPMSFGGGMHYCLGAALARLEAHVAFPALLRAFPKLALAGPGERRPGLALHGYVRLPISA</sequence>
<proteinExistence type="inferred from homology"/>
<comment type="caution">
    <text evidence="8">The sequence shown here is derived from an EMBL/GenBank/DDBJ whole genome shotgun (WGS) entry which is preliminary data.</text>
</comment>
<keyword evidence="5 7" id="KW-0408">Iron</keyword>
<dbReference type="CDD" id="cd20625">
    <property type="entry name" value="CYP164-like"/>
    <property type="match status" value="1"/>
</dbReference>
<dbReference type="RefSeq" id="WP_106674786.1">
    <property type="nucleotide sequence ID" value="NZ_PXWG01000008.1"/>
</dbReference>